<dbReference type="GO" id="GO:0004722">
    <property type="term" value="F:protein serine/threonine phosphatase activity"/>
    <property type="evidence" value="ECO:0007669"/>
    <property type="project" value="InterPro"/>
</dbReference>
<accession>A0A6J7EYI4</accession>
<dbReference type="InterPro" id="IPR036457">
    <property type="entry name" value="PPM-type-like_dom_sf"/>
</dbReference>
<organism evidence="2">
    <name type="scientific">freshwater metagenome</name>
    <dbReference type="NCBI Taxonomy" id="449393"/>
    <lineage>
        <taxon>unclassified sequences</taxon>
        <taxon>metagenomes</taxon>
        <taxon>ecological metagenomes</taxon>
    </lineage>
</organism>
<protein>
    <submittedName>
        <fullName evidence="2">Unannotated protein</fullName>
    </submittedName>
</protein>
<proteinExistence type="predicted"/>
<dbReference type="InterPro" id="IPR001932">
    <property type="entry name" value="PPM-type_phosphatase-like_dom"/>
</dbReference>
<dbReference type="InterPro" id="IPR015655">
    <property type="entry name" value="PP2C"/>
</dbReference>
<name>A0A6J7EYI4_9ZZZZ</name>
<evidence type="ECO:0000313" key="2">
    <source>
        <dbReference type="EMBL" id="CAB4886598.1"/>
    </source>
</evidence>
<dbReference type="Pfam" id="PF13672">
    <property type="entry name" value="PP2C_2"/>
    <property type="match status" value="1"/>
</dbReference>
<dbReference type="AlphaFoldDB" id="A0A6J7EYI4"/>
<reference evidence="2" key="1">
    <citation type="submission" date="2020-05" db="EMBL/GenBank/DDBJ databases">
        <authorList>
            <person name="Chiriac C."/>
            <person name="Salcher M."/>
            <person name="Ghai R."/>
            <person name="Kavagutti S V."/>
        </authorList>
    </citation>
    <scope>NUCLEOTIDE SEQUENCE</scope>
</reference>
<dbReference type="Gene3D" id="3.60.40.10">
    <property type="entry name" value="PPM-type phosphatase domain"/>
    <property type="match status" value="1"/>
</dbReference>
<gene>
    <name evidence="2" type="ORF">UFOPK3482_00825</name>
</gene>
<evidence type="ECO:0000259" key="1">
    <source>
        <dbReference type="PROSITE" id="PS51746"/>
    </source>
</evidence>
<dbReference type="PANTHER" id="PTHR47992">
    <property type="entry name" value="PROTEIN PHOSPHATASE"/>
    <property type="match status" value="1"/>
</dbReference>
<dbReference type="EMBL" id="CAFBLZ010000067">
    <property type="protein sequence ID" value="CAB4886598.1"/>
    <property type="molecule type" value="Genomic_DNA"/>
</dbReference>
<dbReference type="SMART" id="SM00332">
    <property type="entry name" value="PP2Cc"/>
    <property type="match status" value="1"/>
</dbReference>
<sequence length="258" mass="27010">MSTLYFATAAKSAVGLVRAGNEDSAMTSRFLIAVADGMGGHAAGEVASRLAIKTLAREAEAFTQIDCDIDSADDLYSSSLSVIDATLSEHVIENPELAGMGTTLSSLFLRGGSVAALHIGDSRIYRLRGNTLEQLSTDHTVIQELLSQGAITEADVATHPQRSVLTQVLMGDGRNEPSLAIHEAKINDRYLLCSDGLTNVVSDKEIKSAIKGKARGAAADALVDAAYINGAPDNVSVIVADVLDNDIQEPIAMLGAAK</sequence>
<dbReference type="SMART" id="SM00331">
    <property type="entry name" value="PP2C_SIG"/>
    <property type="match status" value="1"/>
</dbReference>
<dbReference type="SUPFAM" id="SSF81606">
    <property type="entry name" value="PP2C-like"/>
    <property type="match status" value="1"/>
</dbReference>
<dbReference type="PROSITE" id="PS51746">
    <property type="entry name" value="PPM_2"/>
    <property type="match status" value="1"/>
</dbReference>
<dbReference type="CDD" id="cd00143">
    <property type="entry name" value="PP2Cc"/>
    <property type="match status" value="1"/>
</dbReference>
<feature type="domain" description="PPM-type phosphatase" evidence="1">
    <location>
        <begin position="7"/>
        <end position="242"/>
    </location>
</feature>